<comment type="caution">
    <text evidence="10">The sequence shown here is derived from an EMBL/GenBank/DDBJ whole genome shotgun (WGS) entry which is preliminary data.</text>
</comment>
<evidence type="ECO:0000259" key="9">
    <source>
        <dbReference type="Pfam" id="PF04577"/>
    </source>
</evidence>
<keyword evidence="2" id="KW-0328">Glycosyltransferase</keyword>
<dbReference type="EMBL" id="JAYMYS010000003">
    <property type="protein sequence ID" value="KAK7400349.1"/>
    <property type="molecule type" value="Genomic_DNA"/>
</dbReference>
<keyword evidence="3" id="KW-0808">Transferase</keyword>
<keyword evidence="11" id="KW-1185">Reference proteome</keyword>
<feature type="transmembrane region" description="Helical" evidence="8">
    <location>
        <begin position="25"/>
        <end position="48"/>
    </location>
</feature>
<gene>
    <name evidence="10" type="ORF">VNO78_11555</name>
</gene>
<evidence type="ECO:0000256" key="2">
    <source>
        <dbReference type="ARBA" id="ARBA00022676"/>
    </source>
</evidence>
<evidence type="ECO:0000256" key="5">
    <source>
        <dbReference type="ARBA" id="ARBA00022989"/>
    </source>
</evidence>
<dbReference type="AlphaFoldDB" id="A0AAN9SLN4"/>
<name>A0AAN9SLN4_PSOTE</name>
<dbReference type="InterPro" id="IPR007657">
    <property type="entry name" value="Glycosyltransferase_61"/>
</dbReference>
<reference evidence="10 11" key="1">
    <citation type="submission" date="2024-01" db="EMBL/GenBank/DDBJ databases">
        <title>The genomes of 5 underutilized Papilionoideae crops provide insights into root nodulation and disease resistanc.</title>
        <authorList>
            <person name="Jiang F."/>
        </authorList>
    </citation>
    <scope>NUCLEOTIDE SEQUENCE [LARGE SCALE GENOMIC DNA]</scope>
    <source>
        <strain evidence="10">DUOXIRENSHENG_FW03</strain>
        <tissue evidence="10">Leaves</tissue>
    </source>
</reference>
<protein>
    <recommendedName>
        <fullName evidence="9">Glycosyltransferase 61 catalytic domain-containing protein</fullName>
    </recommendedName>
</protein>
<dbReference type="PANTHER" id="PTHR20961">
    <property type="entry name" value="GLYCOSYLTRANSFERASE"/>
    <property type="match status" value="1"/>
</dbReference>
<organism evidence="10 11">
    <name type="scientific">Psophocarpus tetragonolobus</name>
    <name type="common">Winged bean</name>
    <name type="synonym">Dolichos tetragonolobus</name>
    <dbReference type="NCBI Taxonomy" id="3891"/>
    <lineage>
        <taxon>Eukaryota</taxon>
        <taxon>Viridiplantae</taxon>
        <taxon>Streptophyta</taxon>
        <taxon>Embryophyta</taxon>
        <taxon>Tracheophyta</taxon>
        <taxon>Spermatophyta</taxon>
        <taxon>Magnoliopsida</taxon>
        <taxon>eudicotyledons</taxon>
        <taxon>Gunneridae</taxon>
        <taxon>Pentapetalae</taxon>
        <taxon>rosids</taxon>
        <taxon>fabids</taxon>
        <taxon>Fabales</taxon>
        <taxon>Fabaceae</taxon>
        <taxon>Papilionoideae</taxon>
        <taxon>50 kb inversion clade</taxon>
        <taxon>NPAAA clade</taxon>
        <taxon>indigoferoid/millettioid clade</taxon>
        <taxon>Phaseoleae</taxon>
        <taxon>Psophocarpus</taxon>
    </lineage>
</organism>
<keyword evidence="4 8" id="KW-0812">Transmembrane</keyword>
<evidence type="ECO:0000313" key="11">
    <source>
        <dbReference type="Proteomes" id="UP001386955"/>
    </source>
</evidence>
<sequence>MTTKARDEICKLSPQKPILIKHNRVQFTIIILITCVTFFIALHTWFYLQTPSAPPSWEGSICNTILNSTNEFNSMVHKVRSSVTFLPLKDLRYARAALEGHTWFMSSMYDTHEDGEVQFQQFPSESSHGRILCLKGRDTHDGSWNSYALAWPEALPYNTTFMRGLTFVSYNHYNYENLWHGLTAMVPFVAWHKMNNCSMWPSRWVLYHWGELRFNMGLWVGTLMEAMFNGPPSIERFDGVDEDGPVCFEEAVVMRHNEGGMSRERRMEVFDLMRCKARMFCNVSLKGSDMEINDKELQMIGVTLFLRTGPRSFKNDTIVAEIFQKECAKIEGCQFMIAHSNNLTFCEQVKLMSLTDILISPHGAQLTNMFLMERNSSVMEFFPKGWLKLAGVGQYVYHWIASWSGMKHQGSWRDPSGDDCPYSEDDRRCMSIYKNARIGHNETYFSEWARNVLVEVKTRKIQETSIKSRGASSFACACS</sequence>
<evidence type="ECO:0000256" key="3">
    <source>
        <dbReference type="ARBA" id="ARBA00022679"/>
    </source>
</evidence>
<dbReference type="Pfam" id="PF04577">
    <property type="entry name" value="Glyco_transf_61"/>
    <property type="match status" value="1"/>
</dbReference>
<proteinExistence type="predicted"/>
<keyword evidence="7" id="KW-0325">Glycoprotein</keyword>
<dbReference type="Proteomes" id="UP001386955">
    <property type="component" value="Unassembled WGS sequence"/>
</dbReference>
<keyword evidence="6 8" id="KW-0472">Membrane</keyword>
<evidence type="ECO:0000313" key="10">
    <source>
        <dbReference type="EMBL" id="KAK7400349.1"/>
    </source>
</evidence>
<evidence type="ECO:0000256" key="7">
    <source>
        <dbReference type="ARBA" id="ARBA00023180"/>
    </source>
</evidence>
<evidence type="ECO:0000256" key="4">
    <source>
        <dbReference type="ARBA" id="ARBA00022692"/>
    </source>
</evidence>
<dbReference type="PANTHER" id="PTHR20961:SF38">
    <property type="entry name" value="PROTEIN O-LINKED-MANNOSE BETA-1,4-N-ACETYLGLUCOSAMINYLTRANSFERASE 2"/>
    <property type="match status" value="1"/>
</dbReference>
<dbReference type="InterPro" id="IPR049625">
    <property type="entry name" value="Glyco_transf_61_cat"/>
</dbReference>
<dbReference type="GO" id="GO:0016763">
    <property type="term" value="F:pentosyltransferase activity"/>
    <property type="evidence" value="ECO:0007669"/>
    <property type="project" value="UniProtKB-ARBA"/>
</dbReference>
<evidence type="ECO:0000256" key="6">
    <source>
        <dbReference type="ARBA" id="ARBA00023136"/>
    </source>
</evidence>
<keyword evidence="5 8" id="KW-1133">Transmembrane helix</keyword>
<evidence type="ECO:0000256" key="8">
    <source>
        <dbReference type="SAM" id="Phobius"/>
    </source>
</evidence>
<evidence type="ECO:0000256" key="1">
    <source>
        <dbReference type="ARBA" id="ARBA00004323"/>
    </source>
</evidence>
<comment type="subcellular location">
    <subcellularLocation>
        <location evidence="1">Golgi apparatus membrane</location>
        <topology evidence="1">Single-pass type II membrane protein</topology>
    </subcellularLocation>
</comment>
<feature type="domain" description="Glycosyltransferase 61 catalytic" evidence="9">
    <location>
        <begin position="290"/>
        <end position="379"/>
    </location>
</feature>
<accession>A0AAN9SLN4</accession>
<dbReference type="GO" id="GO:0000139">
    <property type="term" value="C:Golgi membrane"/>
    <property type="evidence" value="ECO:0007669"/>
    <property type="project" value="UniProtKB-SubCell"/>
</dbReference>